<evidence type="ECO:0000313" key="1">
    <source>
        <dbReference type="EMBL" id="SDZ94697.1"/>
    </source>
</evidence>
<reference evidence="1 2" key="1">
    <citation type="submission" date="2016-10" db="EMBL/GenBank/DDBJ databases">
        <authorList>
            <person name="de Groot N.N."/>
        </authorList>
    </citation>
    <scope>NUCLEOTIDE SEQUENCE [LARGE SCALE GENOMIC DNA]</scope>
    <source>
        <strain evidence="1 2">DSM 7343</strain>
    </source>
</reference>
<sequence>MKKFYYIIFTTLLLVTLLLSASSWFYAEQILNQLLRPEIEKTATQWLQAQVQINQLTWSDGELKVLGVNIKSPQQLIITIPEVMIKVTLRNLWSHQLDVLHLKRPRIEILQPPHEEEAVSIGLKIPDHLPFTISEVILSDGLLLFNHADQKWQLRKLNFSGALQPNSRFTLSSFWGADDSAPLDIAGKIEISPQQILTLNKLTWQQQQLLTTPMQIAFSGADMNLDRTHLQLEQFDQSKLQELLNAFGQPLQLPEALTFSLRDADLVFSLHDQAITFELQIATGQLGWDQKEGSLTEFNISGQLTPKNNQWVAATTVTIDEVGLPDLTIRKLLATAKLNFRPDQLHLDNTEVKFNLASDHGLSGQVNMRGSGEFSSQQGSLELQQLSLSHCDYMSTDGMAGVGEAGIKLQGRLHGLWSEGSTNLDLHGTVTAHEALLGELYANLSPYRGEFSFTGEINPQLKTVTATAVTINIPQVGQLTARGRLHRQQFSVQGDMQMADLHRSYGEHLGPVLAEILPTLADLKLEGAISLDYKLDWNPADWQTHGALQFRDVNVDWGEQKLQIESANGSIPFVIHSGTNPSAPPIEATGRMVFSTISNGLTTLKQKSLDLLATDNRLTFLSPLQLQLAGGQVTVDDLKLQWAKGEPQGSALINIDNVNLETLTKELNLPIMQGQLSANLGTLHYADQNLMTTGLARIQVFDGLLQLRNMKYSAPFSRYPSFETDIDFYGLNLLQATKVFDFGEMNGVIDGHIHGLKLFGTTPAAFEATVTTRDTGKRNISVKALNNLSVISQGGMTAALSRGIYRFIDFYRFQKIGFKCALDNDNFTLLGTALSGSNKYLVYGGFLPPKIDITTTTPTISFKEMMNRLSRIDRTGN</sequence>
<gene>
    <name evidence="1" type="ORF">SAMN05660420_00835</name>
</gene>
<dbReference type="OrthoDB" id="5386349at2"/>
<keyword evidence="2" id="KW-1185">Reference proteome</keyword>
<proteinExistence type="predicted"/>
<dbReference type="AlphaFoldDB" id="A0A1H3X5L8"/>
<dbReference type="EMBL" id="FNQN01000002">
    <property type="protein sequence ID" value="SDZ94697.1"/>
    <property type="molecule type" value="Genomic_DNA"/>
</dbReference>
<dbReference type="RefSeq" id="WP_092345027.1">
    <property type="nucleotide sequence ID" value="NZ_FNQN01000002.1"/>
</dbReference>
<evidence type="ECO:0000313" key="2">
    <source>
        <dbReference type="Proteomes" id="UP000199409"/>
    </source>
</evidence>
<name>A0A1H3X5L8_9BACT</name>
<evidence type="ECO:0008006" key="3">
    <source>
        <dbReference type="Google" id="ProtNLM"/>
    </source>
</evidence>
<dbReference type="STRING" id="37625.SAMN05660420_00835"/>
<accession>A0A1H3X5L8</accession>
<organism evidence="1 2">
    <name type="scientific">Desulfuromusa kysingii</name>
    <dbReference type="NCBI Taxonomy" id="37625"/>
    <lineage>
        <taxon>Bacteria</taxon>
        <taxon>Pseudomonadati</taxon>
        <taxon>Thermodesulfobacteriota</taxon>
        <taxon>Desulfuromonadia</taxon>
        <taxon>Desulfuromonadales</taxon>
        <taxon>Geopsychrobacteraceae</taxon>
        <taxon>Desulfuromusa</taxon>
    </lineage>
</organism>
<dbReference type="Proteomes" id="UP000199409">
    <property type="component" value="Unassembled WGS sequence"/>
</dbReference>
<protein>
    <recommendedName>
        <fullName evidence="3">AsmA-like C-terminal region</fullName>
    </recommendedName>
</protein>